<organism evidence="1 2">
    <name type="scientific">Escherichia coli MS 85-1</name>
    <dbReference type="NCBI Taxonomy" id="679202"/>
    <lineage>
        <taxon>Bacteria</taxon>
        <taxon>Pseudomonadati</taxon>
        <taxon>Pseudomonadota</taxon>
        <taxon>Gammaproteobacteria</taxon>
        <taxon>Enterobacterales</taxon>
        <taxon>Enterobacteriaceae</taxon>
        <taxon>Escherichia</taxon>
    </lineage>
</organism>
<evidence type="ECO:0000313" key="1">
    <source>
        <dbReference type="EMBL" id="EFU34394.1"/>
    </source>
</evidence>
<gene>
    <name evidence="1" type="ORF">HMPREF9350_03618</name>
</gene>
<dbReference type="Proteomes" id="UP000005056">
    <property type="component" value="Unassembled WGS sequence"/>
</dbReference>
<dbReference type="AlphaFoldDB" id="A0AAN3M874"/>
<protein>
    <submittedName>
        <fullName evidence="1">Uncharacterized protein</fullName>
    </submittedName>
</protein>
<reference evidence="1 2" key="1">
    <citation type="submission" date="2010-09" db="EMBL/GenBank/DDBJ databases">
        <authorList>
            <person name="Weinstock G."/>
            <person name="Sodergren E."/>
            <person name="Clifton S."/>
            <person name="Fulton L."/>
            <person name="Fulton B."/>
            <person name="Courtney L."/>
            <person name="Fronick C."/>
            <person name="Harrison M."/>
            <person name="Strong C."/>
            <person name="Farmer C."/>
            <person name="Delahaunty K."/>
            <person name="Markovic C."/>
            <person name="Hall O."/>
            <person name="Minx P."/>
            <person name="Tomlinson C."/>
            <person name="Mitreva M."/>
            <person name="Hou S."/>
            <person name="Chen J."/>
            <person name="Wollam A."/>
            <person name="Pepin K.H."/>
            <person name="Johnson M."/>
            <person name="Bhonagiri V."/>
            <person name="Zhang X."/>
            <person name="Suruliraj S."/>
            <person name="Warren W."/>
            <person name="Chinwalla A."/>
            <person name="Mardis E.R."/>
            <person name="Wilson R.K."/>
        </authorList>
    </citation>
    <scope>NUCLEOTIDE SEQUENCE [LARGE SCALE GENOMIC DNA]</scope>
    <source>
        <strain evidence="1 2">MS 85-1</strain>
    </source>
</reference>
<sequence>MDKKVNLFREYGGILFFRQSGRRQNKMIYIIVSDEYLLLT</sequence>
<accession>A0AAN3M874</accession>
<comment type="caution">
    <text evidence="1">The sequence shown here is derived from an EMBL/GenBank/DDBJ whole genome shotgun (WGS) entry which is preliminary data.</text>
</comment>
<name>A0AAN3M874_ECOLX</name>
<evidence type="ECO:0000313" key="2">
    <source>
        <dbReference type="Proteomes" id="UP000005056"/>
    </source>
</evidence>
<dbReference type="EMBL" id="ADWQ01000017">
    <property type="protein sequence ID" value="EFU34394.1"/>
    <property type="molecule type" value="Genomic_DNA"/>
</dbReference>
<proteinExistence type="predicted"/>